<protein>
    <submittedName>
        <fullName evidence="2">Unannotated protein</fullName>
    </submittedName>
</protein>
<dbReference type="InterPro" id="IPR021447">
    <property type="entry name" value="DUF3097_C"/>
</dbReference>
<dbReference type="EMBL" id="CAEZSF010000259">
    <property type="protein sequence ID" value="CAB4555375.1"/>
    <property type="molecule type" value="Genomic_DNA"/>
</dbReference>
<dbReference type="Pfam" id="PF11296">
    <property type="entry name" value="DUF3097_C"/>
    <property type="match status" value="1"/>
</dbReference>
<proteinExistence type="predicted"/>
<evidence type="ECO:0000313" key="3">
    <source>
        <dbReference type="EMBL" id="CAB4729254.1"/>
    </source>
</evidence>
<accession>A0A6J6CW11</accession>
<dbReference type="EMBL" id="CAEZYU010000005">
    <property type="protein sequence ID" value="CAB4729254.1"/>
    <property type="molecule type" value="Genomic_DNA"/>
</dbReference>
<feature type="domain" description="DUF3097" evidence="1">
    <location>
        <begin position="117"/>
        <end position="272"/>
    </location>
</feature>
<dbReference type="AlphaFoldDB" id="A0A6J6CW11"/>
<evidence type="ECO:0000259" key="1">
    <source>
        <dbReference type="Pfam" id="PF11296"/>
    </source>
</evidence>
<gene>
    <name evidence="2" type="ORF">UFOPK1358_01881</name>
    <name evidence="3" type="ORF">UFOPK2766_00198</name>
    <name evidence="4" type="ORF">UFOPK3519_00017</name>
</gene>
<evidence type="ECO:0000313" key="4">
    <source>
        <dbReference type="EMBL" id="CAB4888303.1"/>
    </source>
</evidence>
<reference evidence="2" key="1">
    <citation type="submission" date="2020-05" db="EMBL/GenBank/DDBJ databases">
        <authorList>
            <person name="Chiriac C."/>
            <person name="Salcher M."/>
            <person name="Ghai R."/>
            <person name="Kavagutti S V."/>
        </authorList>
    </citation>
    <scope>NUCLEOTIDE SEQUENCE</scope>
</reference>
<dbReference type="EMBL" id="CAFBMG010000001">
    <property type="protein sequence ID" value="CAB4888303.1"/>
    <property type="molecule type" value="Genomic_DNA"/>
</dbReference>
<sequence>MVDDILDDRSVGGVSGAKRLAQSYRQLPAVADLMLVHRSTQLRGRLLKFTDQLVVIQDRSGGRHTFENHPGSFAYNGETVTLVRPGRPQAAQDSSTRLSAAGGVVARDQVARVAQASRLWVEGDHDARFIERVWGDELREFGIVVEPMRGIDDLIAAVAAFGPRADRRLAILVDHLVPGSKETRLTEQISDPNVLILGHPFVDIWQCVRPRSMGIDSWPEVPKGEEWKAGICRRLGWGSTTEGWKRVLSAVNSFADLEPELVGAVEQALDMLAPPEEESE</sequence>
<name>A0A6J6CW11_9ZZZZ</name>
<organism evidence="2">
    <name type="scientific">freshwater metagenome</name>
    <dbReference type="NCBI Taxonomy" id="449393"/>
    <lineage>
        <taxon>unclassified sequences</taxon>
        <taxon>metagenomes</taxon>
        <taxon>ecological metagenomes</taxon>
    </lineage>
</organism>
<evidence type="ECO:0000313" key="2">
    <source>
        <dbReference type="EMBL" id="CAB4555375.1"/>
    </source>
</evidence>